<proteinExistence type="predicted"/>
<organism evidence="2 3">
    <name type="scientific">Coleophoma cylindrospora</name>
    <dbReference type="NCBI Taxonomy" id="1849047"/>
    <lineage>
        <taxon>Eukaryota</taxon>
        <taxon>Fungi</taxon>
        <taxon>Dikarya</taxon>
        <taxon>Ascomycota</taxon>
        <taxon>Pezizomycotina</taxon>
        <taxon>Leotiomycetes</taxon>
        <taxon>Helotiales</taxon>
        <taxon>Dermateaceae</taxon>
        <taxon>Coleophoma</taxon>
    </lineage>
</organism>
<dbReference type="EMBL" id="PDLM01000010">
    <property type="protein sequence ID" value="RDW67758.1"/>
    <property type="molecule type" value="Genomic_DNA"/>
</dbReference>
<sequence>MEGLQFAQVLADLSELQTAEPYSALQFLRSNSRIAEQMIRLKSEASGIPPRPKYDKLGRRITDDGRNPDLVPMTPPNPPMNAGRDLDDVTSYTSSGSGLWMSPGRGNKTAAEAGADAKSRNNATSSPPSNIDTEMERAKTLINLFEIRGQLKEQEGAGLTKARERVAAVHEKYTRFVEEQRANEPVNH</sequence>
<reference evidence="2 3" key="1">
    <citation type="journal article" date="2018" name="IMA Fungus">
        <title>IMA Genome-F 9: Draft genome sequence of Annulohypoxylon stygium, Aspergillus mulundensis, Berkeleyomyces basicola (syn. Thielaviopsis basicola), Ceratocystis smalleyi, two Cercospora beticola strains, Coleophoma cylindrospora, Fusarium fracticaudum, Phialophora cf. hyalina, and Morchella septimelata.</title>
        <authorList>
            <person name="Wingfield B.D."/>
            <person name="Bills G.F."/>
            <person name="Dong Y."/>
            <person name="Huang W."/>
            <person name="Nel W.J."/>
            <person name="Swalarsk-Parry B.S."/>
            <person name="Vaghefi N."/>
            <person name="Wilken P.M."/>
            <person name="An Z."/>
            <person name="de Beer Z.W."/>
            <person name="De Vos L."/>
            <person name="Chen L."/>
            <person name="Duong T.A."/>
            <person name="Gao Y."/>
            <person name="Hammerbacher A."/>
            <person name="Kikkert J.R."/>
            <person name="Li Y."/>
            <person name="Li H."/>
            <person name="Li K."/>
            <person name="Li Q."/>
            <person name="Liu X."/>
            <person name="Ma X."/>
            <person name="Naidoo K."/>
            <person name="Pethybridge S.J."/>
            <person name="Sun J."/>
            <person name="Steenkamp E.T."/>
            <person name="van der Nest M.A."/>
            <person name="van Wyk S."/>
            <person name="Wingfield M.J."/>
            <person name="Xiong C."/>
            <person name="Yue Q."/>
            <person name="Zhang X."/>
        </authorList>
    </citation>
    <scope>NUCLEOTIDE SEQUENCE [LARGE SCALE GENOMIC DNA]</scope>
    <source>
        <strain evidence="2 3">BP6252</strain>
    </source>
</reference>
<evidence type="ECO:0000313" key="3">
    <source>
        <dbReference type="Proteomes" id="UP000256645"/>
    </source>
</evidence>
<protein>
    <submittedName>
        <fullName evidence="2">Uncharacterized protein</fullName>
    </submittedName>
</protein>
<dbReference type="Proteomes" id="UP000256645">
    <property type="component" value="Unassembled WGS sequence"/>
</dbReference>
<feature type="compositionally biased region" description="Basic and acidic residues" evidence="1">
    <location>
        <begin position="52"/>
        <end position="67"/>
    </location>
</feature>
<keyword evidence="3" id="KW-1185">Reference proteome</keyword>
<comment type="caution">
    <text evidence="2">The sequence shown here is derived from an EMBL/GenBank/DDBJ whole genome shotgun (WGS) entry which is preliminary data.</text>
</comment>
<dbReference type="OrthoDB" id="3519533at2759"/>
<feature type="region of interest" description="Disordered" evidence="1">
    <location>
        <begin position="43"/>
        <end position="135"/>
    </location>
</feature>
<accession>A0A3D8R1C7</accession>
<gene>
    <name evidence="2" type="ORF">BP6252_09154</name>
</gene>
<evidence type="ECO:0000256" key="1">
    <source>
        <dbReference type="SAM" id="MobiDB-lite"/>
    </source>
</evidence>
<name>A0A3D8R1C7_9HELO</name>
<feature type="compositionally biased region" description="Polar residues" evidence="1">
    <location>
        <begin position="120"/>
        <end position="132"/>
    </location>
</feature>
<evidence type="ECO:0000313" key="2">
    <source>
        <dbReference type="EMBL" id="RDW67758.1"/>
    </source>
</evidence>
<dbReference type="AlphaFoldDB" id="A0A3D8R1C7"/>